<reference evidence="3" key="1">
    <citation type="journal article" date="2012" name="Nat. Biotechnol.">
        <title>Reference genome sequence of the model plant Setaria.</title>
        <authorList>
            <person name="Bennetzen J.L."/>
            <person name="Schmutz J."/>
            <person name="Wang H."/>
            <person name="Percifield R."/>
            <person name="Hawkins J."/>
            <person name="Pontaroli A.C."/>
            <person name="Estep M."/>
            <person name="Feng L."/>
            <person name="Vaughn J.N."/>
            <person name="Grimwood J."/>
            <person name="Jenkins J."/>
            <person name="Barry K."/>
            <person name="Lindquist E."/>
            <person name="Hellsten U."/>
            <person name="Deshpande S."/>
            <person name="Wang X."/>
            <person name="Wu X."/>
            <person name="Mitros T."/>
            <person name="Triplett J."/>
            <person name="Yang X."/>
            <person name="Ye C.Y."/>
            <person name="Mauro-Herrera M."/>
            <person name="Wang L."/>
            <person name="Li P."/>
            <person name="Sharma M."/>
            <person name="Sharma R."/>
            <person name="Ronald P.C."/>
            <person name="Panaud O."/>
            <person name="Kellogg E.A."/>
            <person name="Brutnell T.P."/>
            <person name="Doust A.N."/>
            <person name="Tuskan G.A."/>
            <person name="Rokhsar D."/>
            <person name="Devos K.M."/>
        </authorList>
    </citation>
    <scope>NUCLEOTIDE SEQUENCE [LARGE SCALE GENOMIC DNA]</scope>
    <source>
        <strain evidence="3">Yugu1</strain>
    </source>
</reference>
<feature type="region of interest" description="Disordered" evidence="1">
    <location>
        <begin position="28"/>
        <end position="80"/>
    </location>
</feature>
<feature type="transmembrane region" description="Helical" evidence="2">
    <location>
        <begin position="120"/>
        <end position="139"/>
    </location>
</feature>
<evidence type="ECO:0000256" key="1">
    <source>
        <dbReference type="SAM" id="MobiDB-lite"/>
    </source>
</evidence>
<protein>
    <submittedName>
        <fullName evidence="3">Uncharacterized protein</fullName>
    </submittedName>
</protein>
<proteinExistence type="predicted"/>
<sequence length="178" mass="19440">MAWHCRPQSRQPVRGIVAFAPSRTTPSYLHLRSHTGSHPPRRPPHSLRVSSWRPLRNSFSGCRRTRQPSPGPPPPPRDFSDLRALRRRCRAGSCTFLYVTVSSFAFAADAPAPSPTSGVAAISSSLMAAVLCPAVALLLSNLCQWSRGPLPSSHTRPTVFTRAAAVFARPLDEHVMVV</sequence>
<gene>
    <name evidence="3" type="ORF">SETIT_6G044400v2</name>
</gene>
<keyword evidence="2" id="KW-0812">Transmembrane</keyword>
<evidence type="ECO:0000256" key="2">
    <source>
        <dbReference type="SAM" id="Phobius"/>
    </source>
</evidence>
<reference evidence="3" key="2">
    <citation type="submission" date="2015-07" db="EMBL/GenBank/DDBJ databases">
        <authorList>
            <person name="Noorani M."/>
        </authorList>
    </citation>
    <scope>NUCLEOTIDE SEQUENCE</scope>
    <source>
        <strain evidence="3">Yugu1</strain>
    </source>
</reference>
<name>A0A368RHY4_SETIT</name>
<keyword evidence="2" id="KW-0472">Membrane</keyword>
<accession>A0A368RHY4</accession>
<dbReference type="AlphaFoldDB" id="A0A368RHY4"/>
<feature type="compositionally biased region" description="Basic residues" evidence="1">
    <location>
        <begin position="31"/>
        <end position="45"/>
    </location>
</feature>
<dbReference type="EMBL" id="CM003533">
    <property type="protein sequence ID" value="RCV29826.1"/>
    <property type="molecule type" value="Genomic_DNA"/>
</dbReference>
<keyword evidence="2" id="KW-1133">Transmembrane helix</keyword>
<feature type="transmembrane region" description="Helical" evidence="2">
    <location>
        <begin position="89"/>
        <end position="108"/>
    </location>
</feature>
<evidence type="ECO:0000313" key="3">
    <source>
        <dbReference type="EMBL" id="RCV29826.1"/>
    </source>
</evidence>
<organism evidence="3">
    <name type="scientific">Setaria italica</name>
    <name type="common">Foxtail millet</name>
    <name type="synonym">Panicum italicum</name>
    <dbReference type="NCBI Taxonomy" id="4555"/>
    <lineage>
        <taxon>Eukaryota</taxon>
        <taxon>Viridiplantae</taxon>
        <taxon>Streptophyta</taxon>
        <taxon>Embryophyta</taxon>
        <taxon>Tracheophyta</taxon>
        <taxon>Spermatophyta</taxon>
        <taxon>Magnoliopsida</taxon>
        <taxon>Liliopsida</taxon>
        <taxon>Poales</taxon>
        <taxon>Poaceae</taxon>
        <taxon>PACMAD clade</taxon>
        <taxon>Panicoideae</taxon>
        <taxon>Panicodae</taxon>
        <taxon>Paniceae</taxon>
        <taxon>Cenchrinae</taxon>
        <taxon>Setaria</taxon>
    </lineage>
</organism>